<name>A0A512DTD5_9PROT</name>
<sequence>MSNETVAERAVTAEAVADETGKSDNRTSARDTLHHIVIVGGGAAGLELATGLGDKLGKRKKADITLIERSRTHLWKPLLHEVAAGSMNVDNHALDYLAQAHWHHFRYRYGEMIGLDRAKREVCLAATHDDEGNEITPARSFRYDTLVMAVGSTANDFGTPGVKQFAIPLDTLAQAERFNRRLVNACIRAHAQAEPVRPGQLHVAIIGAGATGTELAAQLHRTTRQVAAFGLDRIDPDRDFRITLIEGAPRILPALPERISEATAGLLGKLGVDIRAGAKVTEVRKDGVALADGGFIPAELVVWAAGVKGPDFLRDLDGLEVTRSNQLVVAPTLQTTRDPDIFAMGDCASCPREGSTAPVPPRAQAAHQQATHLRKQLRNRLEGKPLKPFVYRDFGSLVSLGKYSTVGNLMGKLVGGNMMIEGYFARMMYVSLYKMHLMALHGSSKVALETVARTIAHRTEPAVKLH</sequence>
<proteinExistence type="inferred from homology"/>
<dbReference type="SUPFAM" id="SSF51905">
    <property type="entry name" value="FAD/NAD(P)-binding domain"/>
    <property type="match status" value="1"/>
</dbReference>
<dbReference type="InterPro" id="IPR023753">
    <property type="entry name" value="FAD/NAD-binding_dom"/>
</dbReference>
<dbReference type="RefSeq" id="WP_084720775.1">
    <property type="nucleotide sequence ID" value="NZ_BJYZ01000018.1"/>
</dbReference>
<dbReference type="PRINTS" id="PR00411">
    <property type="entry name" value="PNDRDTASEI"/>
</dbReference>
<dbReference type="Proteomes" id="UP000321523">
    <property type="component" value="Unassembled WGS sequence"/>
</dbReference>
<gene>
    <name evidence="8" type="ORF">SAE02_38800</name>
</gene>
<feature type="compositionally biased region" description="Basic and acidic residues" evidence="6">
    <location>
        <begin position="19"/>
        <end position="28"/>
    </location>
</feature>
<feature type="domain" description="FAD/NAD(P)-binding" evidence="7">
    <location>
        <begin position="35"/>
        <end position="370"/>
    </location>
</feature>
<dbReference type="Pfam" id="PF07992">
    <property type="entry name" value="Pyr_redox_2"/>
    <property type="match status" value="1"/>
</dbReference>
<dbReference type="InterPro" id="IPR045024">
    <property type="entry name" value="NDH-2"/>
</dbReference>
<evidence type="ECO:0000256" key="5">
    <source>
        <dbReference type="ARBA" id="ARBA00023027"/>
    </source>
</evidence>
<dbReference type="PANTHER" id="PTHR43706:SF9">
    <property type="entry name" value="TYPE II NADH:QUINONE OXIDOREDUCTASE"/>
    <property type="match status" value="1"/>
</dbReference>
<dbReference type="GO" id="GO:0003954">
    <property type="term" value="F:NADH dehydrogenase activity"/>
    <property type="evidence" value="ECO:0007669"/>
    <property type="project" value="InterPro"/>
</dbReference>
<evidence type="ECO:0000256" key="2">
    <source>
        <dbReference type="ARBA" id="ARBA00022630"/>
    </source>
</evidence>
<evidence type="ECO:0000313" key="8">
    <source>
        <dbReference type="EMBL" id="GEO39732.1"/>
    </source>
</evidence>
<keyword evidence="9" id="KW-1185">Reference proteome</keyword>
<evidence type="ECO:0000256" key="4">
    <source>
        <dbReference type="ARBA" id="ARBA00023002"/>
    </source>
</evidence>
<feature type="compositionally biased region" description="Low complexity" evidence="6">
    <location>
        <begin position="1"/>
        <end position="15"/>
    </location>
</feature>
<protein>
    <submittedName>
        <fullName evidence="8">NADH dehydrogenase</fullName>
    </submittedName>
</protein>
<comment type="similarity">
    <text evidence="1">Belongs to the NADH dehydrogenase family.</text>
</comment>
<keyword evidence="5" id="KW-0520">NAD</keyword>
<evidence type="ECO:0000256" key="1">
    <source>
        <dbReference type="ARBA" id="ARBA00005272"/>
    </source>
</evidence>
<dbReference type="EMBL" id="BJYZ01000018">
    <property type="protein sequence ID" value="GEO39732.1"/>
    <property type="molecule type" value="Genomic_DNA"/>
</dbReference>
<evidence type="ECO:0000313" key="9">
    <source>
        <dbReference type="Proteomes" id="UP000321523"/>
    </source>
</evidence>
<evidence type="ECO:0000256" key="3">
    <source>
        <dbReference type="ARBA" id="ARBA00022827"/>
    </source>
</evidence>
<dbReference type="Gene3D" id="3.50.50.100">
    <property type="match status" value="1"/>
</dbReference>
<feature type="region of interest" description="Disordered" evidence="6">
    <location>
        <begin position="1"/>
        <end position="28"/>
    </location>
</feature>
<dbReference type="InterPro" id="IPR036188">
    <property type="entry name" value="FAD/NAD-bd_sf"/>
</dbReference>
<comment type="caution">
    <text evidence="8">The sequence shown here is derived from an EMBL/GenBank/DDBJ whole genome shotgun (WGS) entry which is preliminary data.</text>
</comment>
<evidence type="ECO:0000256" key="6">
    <source>
        <dbReference type="SAM" id="MobiDB-lite"/>
    </source>
</evidence>
<dbReference type="OrthoDB" id="9781621at2"/>
<keyword evidence="2" id="KW-0285">Flavoprotein</keyword>
<dbReference type="AlphaFoldDB" id="A0A512DTD5"/>
<dbReference type="GO" id="GO:0008137">
    <property type="term" value="F:NADH dehydrogenase (ubiquinone) activity"/>
    <property type="evidence" value="ECO:0007669"/>
    <property type="project" value="TreeGrafter"/>
</dbReference>
<reference evidence="8 9" key="1">
    <citation type="submission" date="2019-07" db="EMBL/GenBank/DDBJ databases">
        <title>Whole genome shotgun sequence of Skermanella aerolata NBRC 106429.</title>
        <authorList>
            <person name="Hosoyama A."/>
            <person name="Uohara A."/>
            <person name="Ohji S."/>
            <person name="Ichikawa N."/>
        </authorList>
    </citation>
    <scope>NUCLEOTIDE SEQUENCE [LARGE SCALE GENOMIC DNA]</scope>
    <source>
        <strain evidence="8 9">NBRC 106429</strain>
    </source>
</reference>
<dbReference type="PRINTS" id="PR00368">
    <property type="entry name" value="FADPNR"/>
</dbReference>
<keyword evidence="3" id="KW-0274">FAD</keyword>
<accession>A0A512DTD5</accession>
<keyword evidence="4" id="KW-0560">Oxidoreductase</keyword>
<organism evidence="8 9">
    <name type="scientific">Skermanella aerolata</name>
    <dbReference type="NCBI Taxonomy" id="393310"/>
    <lineage>
        <taxon>Bacteria</taxon>
        <taxon>Pseudomonadati</taxon>
        <taxon>Pseudomonadota</taxon>
        <taxon>Alphaproteobacteria</taxon>
        <taxon>Rhodospirillales</taxon>
        <taxon>Azospirillaceae</taxon>
        <taxon>Skermanella</taxon>
    </lineage>
</organism>
<evidence type="ECO:0000259" key="7">
    <source>
        <dbReference type="Pfam" id="PF07992"/>
    </source>
</evidence>
<dbReference type="PANTHER" id="PTHR43706">
    <property type="entry name" value="NADH DEHYDROGENASE"/>
    <property type="match status" value="1"/>
</dbReference>